<accession>A0A5A5TCY0</accession>
<keyword evidence="5" id="KW-1185">Reference proteome</keyword>
<gene>
    <name evidence="4" type="primary">yqjE</name>
    <name evidence="4" type="ORF">KDI_27420</name>
</gene>
<comment type="cofactor">
    <cofactor evidence="1">
        <name>Zn(2+)</name>
        <dbReference type="ChEBI" id="CHEBI:29105"/>
    </cofactor>
</comment>
<dbReference type="EMBL" id="BIXY01000038">
    <property type="protein sequence ID" value="GCF09178.1"/>
    <property type="molecule type" value="Genomic_DNA"/>
</dbReference>
<dbReference type="Pfam" id="PF01546">
    <property type="entry name" value="Peptidase_M20"/>
    <property type="match status" value="1"/>
</dbReference>
<evidence type="ECO:0000313" key="4">
    <source>
        <dbReference type="EMBL" id="GCF09178.1"/>
    </source>
</evidence>
<sequence>MFIYAEQLYQTMVELVKIPSTSGQEAYVRAYLEKRLIALGLKTQTDAQGNLIATREGEGTPLLLNAHMDRVAPGLGHTPVLKEGILYSDGQTNLGADDAAGITIILEVLRRAIEQQLPLPPLVLLFTVQEETGLCGAHNFRGEEWQVTDGIVFDNAFEPGVVVSKGAAYEAFTVTIHGKSGHPGKDLTNTVSAIEIFHQTQFPNGSLNLDQTRINIGTINGGHARNAVPDTLTLEGEIRSYESTEAIQQYKAELQEAFEETAQRLGGRAEISFETHNQGYSINLDEPLLQTYQVALSQRGAVLQMLPTFIGSDTGGFRPDIRVFTISTGVCNEHTKDEYIALAPLEQIVMDTLYLLHLWRTQTIEEK</sequence>
<dbReference type="Gene3D" id="3.40.630.10">
    <property type="entry name" value="Zn peptidases"/>
    <property type="match status" value="1"/>
</dbReference>
<evidence type="ECO:0000256" key="2">
    <source>
        <dbReference type="ARBA" id="ARBA00022833"/>
    </source>
</evidence>
<dbReference type="RefSeq" id="WP_149402131.1">
    <property type="nucleotide sequence ID" value="NZ_BIXY01000038.1"/>
</dbReference>
<evidence type="ECO:0000313" key="5">
    <source>
        <dbReference type="Proteomes" id="UP000322530"/>
    </source>
</evidence>
<comment type="caution">
    <text evidence="4">The sequence shown here is derived from an EMBL/GenBank/DDBJ whole genome shotgun (WGS) entry which is preliminary data.</text>
</comment>
<dbReference type="GO" id="GO:0016787">
    <property type="term" value="F:hydrolase activity"/>
    <property type="evidence" value="ECO:0007669"/>
    <property type="project" value="InterPro"/>
</dbReference>
<dbReference type="InterPro" id="IPR011650">
    <property type="entry name" value="Peptidase_M20_dimer"/>
</dbReference>
<evidence type="ECO:0000259" key="3">
    <source>
        <dbReference type="Pfam" id="PF07687"/>
    </source>
</evidence>
<dbReference type="Proteomes" id="UP000322530">
    <property type="component" value="Unassembled WGS sequence"/>
</dbReference>
<dbReference type="Pfam" id="PF07687">
    <property type="entry name" value="M20_dimer"/>
    <property type="match status" value="1"/>
</dbReference>
<dbReference type="OrthoDB" id="9776600at2"/>
<evidence type="ECO:0000256" key="1">
    <source>
        <dbReference type="ARBA" id="ARBA00001947"/>
    </source>
</evidence>
<dbReference type="InterPro" id="IPR002933">
    <property type="entry name" value="Peptidase_M20"/>
</dbReference>
<name>A0A5A5TCY0_9CHLR</name>
<dbReference type="SUPFAM" id="SSF55031">
    <property type="entry name" value="Bacterial exopeptidase dimerisation domain"/>
    <property type="match status" value="1"/>
</dbReference>
<dbReference type="PANTHER" id="PTHR42994">
    <property type="entry name" value="PEPTIDASE T"/>
    <property type="match status" value="1"/>
</dbReference>
<feature type="domain" description="Peptidase M20 dimerisation" evidence="3">
    <location>
        <begin position="172"/>
        <end position="262"/>
    </location>
</feature>
<reference evidence="4 5" key="1">
    <citation type="submission" date="2019-01" db="EMBL/GenBank/DDBJ databases">
        <title>Draft genome sequence of Dictyobacter sp. Uno17.</title>
        <authorList>
            <person name="Wang C.M."/>
            <person name="Zheng Y."/>
            <person name="Sakai Y."/>
            <person name="Abe K."/>
            <person name="Yokota A."/>
            <person name="Yabe S."/>
        </authorList>
    </citation>
    <scope>NUCLEOTIDE SEQUENCE [LARGE SCALE GENOMIC DNA]</scope>
    <source>
        <strain evidence="4 5">Uno17</strain>
    </source>
</reference>
<dbReference type="InterPro" id="IPR036264">
    <property type="entry name" value="Bact_exopeptidase_dim_dom"/>
</dbReference>
<keyword evidence="2" id="KW-0862">Zinc</keyword>
<proteinExistence type="predicted"/>
<dbReference type="Gene3D" id="3.30.70.360">
    <property type="match status" value="1"/>
</dbReference>
<dbReference type="SUPFAM" id="SSF53187">
    <property type="entry name" value="Zn-dependent exopeptidases"/>
    <property type="match status" value="1"/>
</dbReference>
<dbReference type="AlphaFoldDB" id="A0A5A5TCY0"/>
<protein>
    <recommendedName>
        <fullName evidence="3">Peptidase M20 dimerisation domain-containing protein</fullName>
    </recommendedName>
</protein>
<organism evidence="4 5">
    <name type="scientific">Dictyobacter arantiisoli</name>
    <dbReference type="NCBI Taxonomy" id="2014874"/>
    <lineage>
        <taxon>Bacteria</taxon>
        <taxon>Bacillati</taxon>
        <taxon>Chloroflexota</taxon>
        <taxon>Ktedonobacteria</taxon>
        <taxon>Ktedonobacterales</taxon>
        <taxon>Dictyobacteraceae</taxon>
        <taxon>Dictyobacter</taxon>
    </lineage>
</organism>
<dbReference type="PANTHER" id="PTHR42994:SF2">
    <property type="entry name" value="PEPTIDASE"/>
    <property type="match status" value="1"/>
</dbReference>